<evidence type="ECO:0000313" key="2">
    <source>
        <dbReference type="EMBL" id="MCC2130272.1"/>
    </source>
</evidence>
<dbReference type="AlphaFoldDB" id="A0AAE3AGS1"/>
<protein>
    <submittedName>
        <fullName evidence="2">AbrB/MazE/SpoVT family DNA-binding domain-containing protein</fullName>
    </submittedName>
</protein>
<dbReference type="InterPro" id="IPR052975">
    <property type="entry name" value="Repressor-like_regulatory"/>
</dbReference>
<dbReference type="PANTHER" id="PTHR34860:SF6">
    <property type="entry name" value="REPRESSOR-LIKE PROTEIN SSO7C3"/>
    <property type="match status" value="1"/>
</dbReference>
<evidence type="ECO:0000313" key="3">
    <source>
        <dbReference type="Proteomes" id="UP001199319"/>
    </source>
</evidence>
<dbReference type="SMART" id="SM00966">
    <property type="entry name" value="SpoVT_AbrB"/>
    <property type="match status" value="1"/>
</dbReference>
<sequence>MAGGKHILGKPKNHRIFGTARVGERGQIVIPKEARQFYDIRPGDTVLVLGSGESGLVLSKPEVLDRVARQILEDMGRNEEK</sequence>
<dbReference type="InterPro" id="IPR037914">
    <property type="entry name" value="SpoVT-AbrB_sf"/>
</dbReference>
<evidence type="ECO:0000259" key="1">
    <source>
        <dbReference type="SMART" id="SM00966"/>
    </source>
</evidence>
<organism evidence="2 3">
    <name type="scientific">Brotocaccenecus cirricatena</name>
    <dbReference type="NCBI Taxonomy" id="3064195"/>
    <lineage>
        <taxon>Bacteria</taxon>
        <taxon>Bacillati</taxon>
        <taxon>Bacillota</taxon>
        <taxon>Clostridia</taxon>
        <taxon>Eubacteriales</taxon>
        <taxon>Oscillospiraceae</taxon>
        <taxon>Brotocaccenecus</taxon>
    </lineage>
</organism>
<accession>A0AAE3AGS1</accession>
<feature type="domain" description="SpoVT-AbrB" evidence="1">
    <location>
        <begin position="20"/>
        <end position="64"/>
    </location>
</feature>
<dbReference type="Pfam" id="PF04014">
    <property type="entry name" value="MazE_antitoxin"/>
    <property type="match status" value="1"/>
</dbReference>
<reference evidence="2" key="1">
    <citation type="submission" date="2021-10" db="EMBL/GenBank/DDBJ databases">
        <title>Anaerobic single-cell dispensing facilitates the cultivation of human gut bacteria.</title>
        <authorList>
            <person name="Afrizal A."/>
        </authorList>
    </citation>
    <scope>NUCLEOTIDE SEQUENCE</scope>
    <source>
        <strain evidence="2">CLA-AA-H272</strain>
    </source>
</reference>
<proteinExistence type="predicted"/>
<dbReference type="NCBIfam" id="TIGR01439">
    <property type="entry name" value="lp_hng_hel_AbrB"/>
    <property type="match status" value="1"/>
</dbReference>
<name>A0AAE3AGS1_9FIRM</name>
<dbReference type="GO" id="GO:0003677">
    <property type="term" value="F:DNA binding"/>
    <property type="evidence" value="ECO:0007669"/>
    <property type="project" value="UniProtKB-KW"/>
</dbReference>
<gene>
    <name evidence="2" type="ORF">LKD37_12260</name>
</gene>
<dbReference type="InterPro" id="IPR007159">
    <property type="entry name" value="SpoVT-AbrB_dom"/>
</dbReference>
<keyword evidence="2" id="KW-0238">DNA-binding</keyword>
<dbReference type="SUPFAM" id="SSF89447">
    <property type="entry name" value="AbrB/MazE/MraZ-like"/>
    <property type="match status" value="1"/>
</dbReference>
<dbReference type="EMBL" id="JAJEPW010000042">
    <property type="protein sequence ID" value="MCC2130272.1"/>
    <property type="molecule type" value="Genomic_DNA"/>
</dbReference>
<comment type="caution">
    <text evidence="2">The sequence shown here is derived from an EMBL/GenBank/DDBJ whole genome shotgun (WGS) entry which is preliminary data.</text>
</comment>
<dbReference type="RefSeq" id="WP_349048686.1">
    <property type="nucleotide sequence ID" value="NZ_JBBNJF010000169.1"/>
</dbReference>
<dbReference type="Proteomes" id="UP001199319">
    <property type="component" value="Unassembled WGS sequence"/>
</dbReference>
<dbReference type="PANTHER" id="PTHR34860">
    <property type="entry name" value="REPRESSOR-LIKE PROTEIN SSO7C3"/>
    <property type="match status" value="1"/>
</dbReference>
<dbReference type="Gene3D" id="2.10.260.10">
    <property type="match status" value="1"/>
</dbReference>
<keyword evidence="3" id="KW-1185">Reference proteome</keyword>